<organism evidence="1">
    <name type="scientific">Podoviridae sp. ctiJY10</name>
    <dbReference type="NCBI Taxonomy" id="2826572"/>
    <lineage>
        <taxon>Viruses</taxon>
        <taxon>Duplodnaviria</taxon>
        <taxon>Heunggongvirae</taxon>
        <taxon>Uroviricota</taxon>
        <taxon>Caudoviricetes</taxon>
    </lineage>
</organism>
<name>A0A8S5N4P7_9CAUD</name>
<accession>A0A8S5N4P7</accession>
<sequence>MLMDDFKFALKPGQPKPPCPYPCPHRTTTCHSTCSKWLKYEHDLHEFRKTQKNPSDTIYTGSYTHAGITRNRALSKEISRGKLRRG</sequence>
<protein>
    <submittedName>
        <fullName evidence="1">Uncharacterized protein</fullName>
    </submittedName>
</protein>
<dbReference type="EMBL" id="BK015060">
    <property type="protein sequence ID" value="DAD89428.1"/>
    <property type="molecule type" value="Genomic_DNA"/>
</dbReference>
<evidence type="ECO:0000313" key="1">
    <source>
        <dbReference type="EMBL" id="DAD89428.1"/>
    </source>
</evidence>
<reference evidence="1" key="1">
    <citation type="journal article" date="2021" name="Proc. Natl. Acad. Sci. U.S.A.">
        <title>A Catalog of Tens of Thousands of Viruses from Human Metagenomes Reveals Hidden Associations with Chronic Diseases.</title>
        <authorList>
            <person name="Tisza M.J."/>
            <person name="Buck C.B."/>
        </authorList>
    </citation>
    <scope>NUCLEOTIDE SEQUENCE</scope>
    <source>
        <strain evidence="1">CtiJY10</strain>
    </source>
</reference>
<proteinExistence type="predicted"/>